<comment type="caution">
    <text evidence="2">The sequence shown here is derived from an EMBL/GenBank/DDBJ whole genome shotgun (WGS) entry which is preliminary data.</text>
</comment>
<dbReference type="OrthoDB" id="8547564at2"/>
<organism evidence="2 3">
    <name type="scientific">Nitrosomonas supralitoralis</name>
    <dbReference type="NCBI Taxonomy" id="2116706"/>
    <lineage>
        <taxon>Bacteria</taxon>
        <taxon>Pseudomonadati</taxon>
        <taxon>Pseudomonadota</taxon>
        <taxon>Betaproteobacteria</taxon>
        <taxon>Nitrosomonadales</taxon>
        <taxon>Nitrosomonadaceae</taxon>
        <taxon>Nitrosomonas</taxon>
    </lineage>
</organism>
<dbReference type="AlphaFoldDB" id="A0A2P7NVR0"/>
<evidence type="ECO:0000313" key="3">
    <source>
        <dbReference type="Proteomes" id="UP000241912"/>
    </source>
</evidence>
<dbReference type="Proteomes" id="UP000241912">
    <property type="component" value="Unassembled WGS sequence"/>
</dbReference>
<keyword evidence="3" id="KW-1185">Reference proteome</keyword>
<accession>A0A2P7NVR0</accession>
<evidence type="ECO:0000256" key="1">
    <source>
        <dbReference type="SAM" id="Coils"/>
    </source>
</evidence>
<gene>
    <name evidence="2" type="ORF">C7H79_07595</name>
</gene>
<feature type="coiled-coil region" evidence="1">
    <location>
        <begin position="22"/>
        <end position="49"/>
    </location>
</feature>
<feature type="coiled-coil region" evidence="1">
    <location>
        <begin position="97"/>
        <end position="131"/>
    </location>
</feature>
<sequence length="136" mass="16135">MQIIFLCMLLITANIIWADIEAPDQEARIRQLEKTLTRIQQESQSTYQQFLMIQELRRNEMSEIPQIVPLPNSPEQSIPIPNYKDLIQLKQDQQGRIDKYTTDLNHLYGRYQELEVEKRTIFEQIKSLEQKTGTIE</sequence>
<protein>
    <submittedName>
        <fullName evidence="2">Uncharacterized protein</fullName>
    </submittedName>
</protein>
<reference evidence="2 3" key="1">
    <citation type="submission" date="2018-03" db="EMBL/GenBank/DDBJ databases">
        <title>Draft genome of Nitrosomonas supralitoralis APG5.</title>
        <authorList>
            <person name="Urakawa H."/>
            <person name="Lopez J.V."/>
        </authorList>
    </citation>
    <scope>NUCLEOTIDE SEQUENCE [LARGE SCALE GENOMIC DNA]</scope>
    <source>
        <strain evidence="2 3">APG5</strain>
    </source>
</reference>
<keyword evidence="1" id="KW-0175">Coiled coil</keyword>
<proteinExistence type="predicted"/>
<name>A0A2P7NVR0_9PROT</name>
<evidence type="ECO:0000313" key="2">
    <source>
        <dbReference type="EMBL" id="PSJ17560.1"/>
    </source>
</evidence>
<dbReference type="EMBL" id="PXXU01000018">
    <property type="protein sequence ID" value="PSJ17560.1"/>
    <property type="molecule type" value="Genomic_DNA"/>
</dbReference>